<comment type="caution">
    <text evidence="2">The sequence shown here is derived from an EMBL/GenBank/DDBJ whole genome shotgun (WGS) entry which is preliminary data.</text>
</comment>
<evidence type="ECO:0000313" key="3">
    <source>
        <dbReference type="Proteomes" id="UP000027661"/>
    </source>
</evidence>
<sequence>MKPEETIFDGISDSEMESIAGGTAEVQSESQGESAAGDGYAIKCCNNKGKQEQQKTVDPTT</sequence>
<name>A0A069SJD6_PHOVU</name>
<protein>
    <submittedName>
        <fullName evidence="2">Uncharacterized protein</fullName>
    </submittedName>
</protein>
<gene>
    <name evidence="2" type="ORF">M099_1510</name>
</gene>
<organism evidence="2 3">
    <name type="scientific">Phocaeicola vulgatus str. 3975 RP4</name>
    <dbReference type="NCBI Taxonomy" id="1339352"/>
    <lineage>
        <taxon>Bacteria</taxon>
        <taxon>Pseudomonadati</taxon>
        <taxon>Bacteroidota</taxon>
        <taxon>Bacteroidia</taxon>
        <taxon>Bacteroidales</taxon>
        <taxon>Bacteroidaceae</taxon>
        <taxon>Phocaeicola</taxon>
    </lineage>
</organism>
<dbReference type="PATRIC" id="fig|1339352.3.peg.1462"/>
<feature type="region of interest" description="Disordered" evidence="1">
    <location>
        <begin position="1"/>
        <end position="40"/>
    </location>
</feature>
<evidence type="ECO:0000313" key="2">
    <source>
        <dbReference type="EMBL" id="KDS54827.1"/>
    </source>
</evidence>
<dbReference type="EMBL" id="JNHM01000019">
    <property type="protein sequence ID" value="KDS54827.1"/>
    <property type="molecule type" value="Genomic_DNA"/>
</dbReference>
<reference evidence="2 3" key="1">
    <citation type="submission" date="2014-04" db="EMBL/GenBank/DDBJ databases">
        <authorList>
            <person name="Sears C."/>
            <person name="Carroll K."/>
            <person name="Sack B.R."/>
            <person name="Qadri F."/>
            <person name="Myers L.L."/>
            <person name="Chung G.-T."/>
            <person name="Escheverria P."/>
            <person name="Fraser C.M."/>
            <person name="Sadzewicz L."/>
            <person name="Shefchek K.A."/>
            <person name="Tallon L."/>
            <person name="Das S.P."/>
            <person name="Daugherty S."/>
            <person name="Mongodin E.F."/>
        </authorList>
    </citation>
    <scope>NUCLEOTIDE SEQUENCE [LARGE SCALE GENOMIC DNA]</scope>
    <source>
        <strain evidence="2 3">3975 RP4</strain>
    </source>
</reference>
<dbReference type="AlphaFoldDB" id="A0A069SJD6"/>
<accession>A0A069SJD6</accession>
<dbReference type="RefSeq" id="WP_005845648.1">
    <property type="nucleotide sequence ID" value="NZ_JNHM01000019.1"/>
</dbReference>
<evidence type="ECO:0000256" key="1">
    <source>
        <dbReference type="SAM" id="MobiDB-lite"/>
    </source>
</evidence>
<dbReference type="Proteomes" id="UP000027661">
    <property type="component" value="Unassembled WGS sequence"/>
</dbReference>
<proteinExistence type="predicted"/>